<sequence length="225" mass="25894">MKKSLIVCGIISITVIFPLKQANAQIDVPSILKAAVKKVIKAIDLNIQRLQNKTIWLQDAQKTIENTMSKIKLDEITGWVEKQKALYQVYFDELRKVKTAISYYYRIREVTSMQLQLVGAYKNALSLFKQDKHFTIKEINSMSDVYSGILDESIKNLDEILSIMTSFSLQMDDAKRLEFINASANAIEQNYLDLLKFNQQNISLSLNRSRDLSEINQVKMLYGLQ</sequence>
<accession>A0A3M9NQ00</accession>
<gene>
    <name evidence="1" type="ORF">EFY79_00725</name>
</gene>
<keyword evidence="2" id="KW-1185">Reference proteome</keyword>
<evidence type="ECO:0000313" key="1">
    <source>
        <dbReference type="EMBL" id="RNI39859.1"/>
    </source>
</evidence>
<protein>
    <submittedName>
        <fullName evidence="1">Conjugal transfer protein TraI</fullName>
    </submittedName>
</protein>
<comment type="caution">
    <text evidence="1">The sequence shown here is derived from an EMBL/GenBank/DDBJ whole genome shotgun (WGS) entry which is preliminary data.</text>
</comment>
<dbReference type="AlphaFoldDB" id="A0A3M9NQ00"/>
<evidence type="ECO:0000313" key="2">
    <source>
        <dbReference type="Proteomes" id="UP000267223"/>
    </source>
</evidence>
<dbReference type="Proteomes" id="UP000267223">
    <property type="component" value="Unassembled WGS sequence"/>
</dbReference>
<dbReference type="EMBL" id="RJJR01000001">
    <property type="protein sequence ID" value="RNI39859.1"/>
    <property type="molecule type" value="Genomic_DNA"/>
</dbReference>
<proteinExistence type="predicted"/>
<name>A0A3M9NQ00_9BACT</name>
<dbReference type="OrthoDB" id="793529at2"/>
<organism evidence="1 2">
    <name type="scientific">Hanamia caeni</name>
    <dbReference type="NCBI Taxonomy" id="2294116"/>
    <lineage>
        <taxon>Bacteria</taxon>
        <taxon>Pseudomonadati</taxon>
        <taxon>Bacteroidota</taxon>
        <taxon>Chitinophagia</taxon>
        <taxon>Chitinophagales</taxon>
        <taxon>Chitinophagaceae</taxon>
        <taxon>Hanamia</taxon>
    </lineage>
</organism>
<reference evidence="1 2" key="1">
    <citation type="submission" date="2018-11" db="EMBL/GenBank/DDBJ databases">
        <title>Draft genome sequence of Ferruginibacter sp. BO-59.</title>
        <authorList>
            <person name="Im W.T."/>
        </authorList>
    </citation>
    <scope>NUCLEOTIDE SEQUENCE [LARGE SCALE GENOMIC DNA]</scope>
    <source>
        <strain evidence="1 2">BO-59</strain>
    </source>
</reference>
<dbReference type="RefSeq" id="WP_123118750.1">
    <property type="nucleotide sequence ID" value="NZ_RJJR01000001.1"/>
</dbReference>